<dbReference type="GO" id="GO:0009228">
    <property type="term" value="P:thiamine biosynthetic process"/>
    <property type="evidence" value="ECO:0007669"/>
    <property type="project" value="UniProtKB-KW"/>
</dbReference>
<protein>
    <recommendedName>
        <fullName evidence="3">Thiamine phosphate synthase/TenI domain-containing protein</fullName>
    </recommendedName>
</protein>
<dbReference type="Proteomes" id="UP001162640">
    <property type="component" value="Unassembled WGS sequence"/>
</dbReference>
<gene>
    <name evidence="4" type="ORF">TL16_g02584</name>
</gene>
<dbReference type="AlphaFoldDB" id="A0A9W6ZXM2"/>
<comment type="pathway">
    <text evidence="1">Cofactor biosynthesis; thiamine diphosphate biosynthesis.</text>
</comment>
<keyword evidence="2" id="KW-0784">Thiamine biosynthesis</keyword>
<dbReference type="Gene3D" id="3.20.20.70">
    <property type="entry name" value="Aldolase class I"/>
    <property type="match status" value="1"/>
</dbReference>
<feature type="non-terminal residue" evidence="4">
    <location>
        <position position="195"/>
    </location>
</feature>
<proteinExistence type="predicted"/>
<dbReference type="GO" id="GO:0005737">
    <property type="term" value="C:cytoplasm"/>
    <property type="evidence" value="ECO:0007669"/>
    <property type="project" value="TreeGrafter"/>
</dbReference>
<evidence type="ECO:0000256" key="1">
    <source>
        <dbReference type="ARBA" id="ARBA00004948"/>
    </source>
</evidence>
<comment type="caution">
    <text evidence="4">The sequence shown here is derived from an EMBL/GenBank/DDBJ whole genome shotgun (WGS) entry which is preliminary data.</text>
</comment>
<dbReference type="PANTHER" id="PTHR20857">
    <property type="entry name" value="THIAMINE-PHOSPHATE PYROPHOSPHORYLASE"/>
    <property type="match status" value="1"/>
</dbReference>
<accession>A0A9W6ZXM2</accession>
<dbReference type="SUPFAM" id="SSF51391">
    <property type="entry name" value="Thiamin phosphate synthase"/>
    <property type="match status" value="1"/>
</dbReference>
<dbReference type="InterPro" id="IPR013785">
    <property type="entry name" value="Aldolase_TIM"/>
</dbReference>
<evidence type="ECO:0000313" key="4">
    <source>
        <dbReference type="EMBL" id="GMH58329.1"/>
    </source>
</evidence>
<evidence type="ECO:0000313" key="5">
    <source>
        <dbReference type="Proteomes" id="UP001162640"/>
    </source>
</evidence>
<evidence type="ECO:0000256" key="2">
    <source>
        <dbReference type="ARBA" id="ARBA00022977"/>
    </source>
</evidence>
<dbReference type="InterPro" id="IPR036206">
    <property type="entry name" value="ThiamineP_synth_sf"/>
</dbReference>
<organism evidence="4 5">
    <name type="scientific">Triparma laevis f. inornata</name>
    <dbReference type="NCBI Taxonomy" id="1714386"/>
    <lineage>
        <taxon>Eukaryota</taxon>
        <taxon>Sar</taxon>
        <taxon>Stramenopiles</taxon>
        <taxon>Ochrophyta</taxon>
        <taxon>Bolidophyceae</taxon>
        <taxon>Parmales</taxon>
        <taxon>Triparmaceae</taxon>
        <taxon>Triparma</taxon>
    </lineage>
</organism>
<dbReference type="GO" id="GO:0004789">
    <property type="term" value="F:thiamine-phosphate diphosphorylase activity"/>
    <property type="evidence" value="ECO:0007669"/>
    <property type="project" value="TreeGrafter"/>
</dbReference>
<dbReference type="Pfam" id="PF02581">
    <property type="entry name" value="TMP-TENI"/>
    <property type="match status" value="1"/>
</dbReference>
<sequence length="195" mass="20944">ILPLVDSVSDVEKICNEGTCSDLQLRLKISDEATIESTIAKSAKICEDAKVRLWINDHPSYAIKHKCFGVHLGQEDIKRIGITGLSEIQSADLALGISTHTFSELSLALGLKPTYVSLGPIYETKSKSGIVTDSQSVDMIRKWRELIGPDVVMCGIGGVGSLERAEECVEGGVDFVGVIGAVKEDVGILKSWGDV</sequence>
<dbReference type="EMBL" id="BLQM01000064">
    <property type="protein sequence ID" value="GMH58329.1"/>
    <property type="molecule type" value="Genomic_DNA"/>
</dbReference>
<reference evidence="5" key="1">
    <citation type="journal article" date="2023" name="Commun. Biol.">
        <title>Genome analysis of Parmales, the sister group of diatoms, reveals the evolutionary specialization of diatoms from phago-mixotrophs to photoautotrophs.</title>
        <authorList>
            <person name="Ban H."/>
            <person name="Sato S."/>
            <person name="Yoshikawa S."/>
            <person name="Yamada K."/>
            <person name="Nakamura Y."/>
            <person name="Ichinomiya M."/>
            <person name="Sato N."/>
            <person name="Blanc-Mathieu R."/>
            <person name="Endo H."/>
            <person name="Kuwata A."/>
            <person name="Ogata H."/>
        </authorList>
    </citation>
    <scope>NUCLEOTIDE SEQUENCE [LARGE SCALE GENOMIC DNA]</scope>
</reference>
<dbReference type="PANTHER" id="PTHR20857:SF15">
    <property type="entry name" value="THIAMINE-PHOSPHATE SYNTHASE"/>
    <property type="match status" value="1"/>
</dbReference>
<evidence type="ECO:0000259" key="3">
    <source>
        <dbReference type="Pfam" id="PF02581"/>
    </source>
</evidence>
<dbReference type="InterPro" id="IPR022998">
    <property type="entry name" value="ThiamineP_synth_TenI"/>
</dbReference>
<feature type="non-terminal residue" evidence="4">
    <location>
        <position position="1"/>
    </location>
</feature>
<dbReference type="CDD" id="cd00564">
    <property type="entry name" value="TMP_TenI"/>
    <property type="match status" value="1"/>
</dbReference>
<feature type="domain" description="Thiamine phosphate synthase/TenI" evidence="3">
    <location>
        <begin position="8"/>
        <end position="182"/>
    </location>
</feature>
<name>A0A9W6ZXM2_9STRA</name>